<feature type="transmembrane region" description="Helical" evidence="1">
    <location>
        <begin position="16"/>
        <end position="36"/>
    </location>
</feature>
<dbReference type="EMBL" id="SBKP01000003">
    <property type="protein sequence ID" value="RXR29961.1"/>
    <property type="molecule type" value="Genomic_DNA"/>
</dbReference>
<reference evidence="3" key="1">
    <citation type="submission" date="2019-01" db="EMBL/GenBank/DDBJ databases">
        <title>Cytophagaceae bacterium strain CAR-16.</title>
        <authorList>
            <person name="Chen W.-M."/>
        </authorList>
    </citation>
    <scope>NUCLEOTIDE SEQUENCE [LARGE SCALE GENOMIC DNA]</scope>
    <source>
        <strain evidence="3">CHR27</strain>
    </source>
</reference>
<gene>
    <name evidence="2" type="ORF">EQG66_05360</name>
</gene>
<keyword evidence="1" id="KW-0812">Transmembrane</keyword>
<evidence type="ECO:0000313" key="3">
    <source>
        <dbReference type="Proteomes" id="UP000290958"/>
    </source>
</evidence>
<evidence type="ECO:0000256" key="1">
    <source>
        <dbReference type="SAM" id="Phobius"/>
    </source>
</evidence>
<organism evidence="2 3">
    <name type="scientific">Sphingobium fluviale</name>
    <dbReference type="NCBI Taxonomy" id="2506423"/>
    <lineage>
        <taxon>Bacteria</taxon>
        <taxon>Pseudomonadati</taxon>
        <taxon>Pseudomonadota</taxon>
        <taxon>Alphaproteobacteria</taxon>
        <taxon>Sphingomonadales</taxon>
        <taxon>Sphingomonadaceae</taxon>
        <taxon>Sphingobium</taxon>
    </lineage>
</organism>
<feature type="transmembrane region" description="Helical" evidence="1">
    <location>
        <begin position="256"/>
        <end position="277"/>
    </location>
</feature>
<dbReference type="Proteomes" id="UP000290958">
    <property type="component" value="Unassembled WGS sequence"/>
</dbReference>
<dbReference type="AlphaFoldDB" id="A0A4Q1KJF2"/>
<comment type="caution">
    <text evidence="2">The sequence shown here is derived from an EMBL/GenBank/DDBJ whole genome shotgun (WGS) entry which is preliminary data.</text>
</comment>
<sequence length="295" mass="33777">MMSESHEELNRQKRTASIVSALWLTLLGGLFVWQATQYRGVVELLAEWQYRVLDQYYPGITIALLCLFFSFPLLVMLLILWRRWRRKNEAVGDPVAVMIGASRRLQRLCTFLALTAGGVAVVVFLLARMLPSEGMPVHLIDVRSAQAAVIPEGSASVVGPVDMSALVRFEEKVLLFHRRLYFAPVRYRLHGKALPARIFVQVEERADLPKHFLPVMSGVIARGVLPGDVDQLYRNIRYPVVERPYLLYKDSDTLRWRYHMLCAQMGVIALLFALGGWREARRRRRVEKRVAEMAG</sequence>
<accession>A0A4Q1KJF2</accession>
<keyword evidence="1" id="KW-0472">Membrane</keyword>
<feature type="transmembrane region" description="Helical" evidence="1">
    <location>
        <begin position="56"/>
        <end position="81"/>
    </location>
</feature>
<name>A0A4Q1KJF2_9SPHN</name>
<proteinExistence type="predicted"/>
<evidence type="ECO:0000313" key="2">
    <source>
        <dbReference type="EMBL" id="RXR29961.1"/>
    </source>
</evidence>
<feature type="transmembrane region" description="Helical" evidence="1">
    <location>
        <begin position="108"/>
        <end position="127"/>
    </location>
</feature>
<protein>
    <submittedName>
        <fullName evidence="2">Uncharacterized protein</fullName>
    </submittedName>
</protein>
<keyword evidence="3" id="KW-1185">Reference proteome</keyword>
<keyword evidence="1" id="KW-1133">Transmembrane helix</keyword>